<gene>
    <name evidence="12" type="ORF">SGA02_05640</name>
</gene>
<feature type="transmembrane region" description="Helical" evidence="10">
    <location>
        <begin position="265"/>
        <end position="286"/>
    </location>
</feature>
<keyword evidence="4" id="KW-0645">Protease</keyword>
<evidence type="ECO:0000313" key="12">
    <source>
        <dbReference type="EMBL" id="GEQ04736.1"/>
    </source>
</evidence>
<evidence type="ECO:0000256" key="5">
    <source>
        <dbReference type="ARBA" id="ARBA00022692"/>
    </source>
</evidence>
<evidence type="ECO:0000256" key="6">
    <source>
        <dbReference type="ARBA" id="ARBA00022801"/>
    </source>
</evidence>
<feature type="compositionally biased region" description="Basic and acidic residues" evidence="9">
    <location>
        <begin position="124"/>
        <end position="148"/>
    </location>
</feature>
<dbReference type="PANTHER" id="PTHR43343">
    <property type="entry name" value="PEPTIDASE S12"/>
    <property type="match status" value="1"/>
</dbReference>
<dbReference type="RefSeq" id="WP_042739836.1">
    <property type="nucleotide sequence ID" value="NZ_BKAX01000001.1"/>
</dbReference>
<feature type="compositionally biased region" description="Basic and acidic residues" evidence="9">
    <location>
        <begin position="89"/>
        <end position="116"/>
    </location>
</feature>
<evidence type="ECO:0000259" key="11">
    <source>
        <dbReference type="SMART" id="SM00228"/>
    </source>
</evidence>
<name>A0ABQ0Y070_STAGA</name>
<evidence type="ECO:0000256" key="2">
    <source>
        <dbReference type="ARBA" id="ARBA00010541"/>
    </source>
</evidence>
<keyword evidence="5 10" id="KW-0812">Transmembrane</keyword>
<proteinExistence type="inferred from homology"/>
<dbReference type="InterPro" id="IPR036034">
    <property type="entry name" value="PDZ_sf"/>
</dbReference>
<evidence type="ECO:0000256" key="1">
    <source>
        <dbReference type="ARBA" id="ARBA00004162"/>
    </source>
</evidence>
<evidence type="ECO:0000256" key="7">
    <source>
        <dbReference type="ARBA" id="ARBA00022825"/>
    </source>
</evidence>
<protein>
    <recommendedName>
        <fullName evidence="3">Serine protease HtrA-like</fullName>
    </recommendedName>
</protein>
<reference evidence="12 13" key="1">
    <citation type="submission" date="2019-07" db="EMBL/GenBank/DDBJ databases">
        <title>Whole genome shotgun sequence of Staphylococcus gallinarum NBRC 109767.</title>
        <authorList>
            <person name="Hosoyama A."/>
            <person name="Uohara A."/>
            <person name="Ohji S."/>
            <person name="Ichikawa N."/>
        </authorList>
    </citation>
    <scope>NUCLEOTIDE SEQUENCE [LARGE SCALE GENOMIC DNA]</scope>
    <source>
        <strain evidence="12 13">NBRC 109767</strain>
    </source>
</reference>
<evidence type="ECO:0000256" key="3">
    <source>
        <dbReference type="ARBA" id="ARBA00021768"/>
    </source>
</evidence>
<comment type="similarity">
    <text evidence="2">Belongs to the peptidase S1C family.</text>
</comment>
<keyword evidence="8 10" id="KW-1133">Transmembrane helix</keyword>
<dbReference type="Pfam" id="PF13365">
    <property type="entry name" value="Trypsin_2"/>
    <property type="match status" value="1"/>
</dbReference>
<evidence type="ECO:0000256" key="9">
    <source>
        <dbReference type="SAM" id="MobiDB-lite"/>
    </source>
</evidence>
<dbReference type="InterPro" id="IPR001940">
    <property type="entry name" value="Peptidase_S1C"/>
</dbReference>
<dbReference type="EMBL" id="BKAX01000001">
    <property type="protein sequence ID" value="GEQ04736.1"/>
    <property type="molecule type" value="Genomic_DNA"/>
</dbReference>
<accession>A0ABQ0Y070</accession>
<keyword evidence="10" id="KW-0472">Membrane</keyword>
<evidence type="ECO:0000256" key="10">
    <source>
        <dbReference type="SAM" id="Phobius"/>
    </source>
</evidence>
<dbReference type="InterPro" id="IPR043504">
    <property type="entry name" value="Peptidase_S1_PA_chymotrypsin"/>
</dbReference>
<feature type="region of interest" description="Disordered" evidence="9">
    <location>
        <begin position="73"/>
        <end position="204"/>
    </location>
</feature>
<dbReference type="CDD" id="cd06781">
    <property type="entry name" value="cpPDZ_BsHtra-like"/>
    <property type="match status" value="1"/>
</dbReference>
<feature type="compositionally biased region" description="Basic and acidic residues" evidence="9">
    <location>
        <begin position="21"/>
        <end position="61"/>
    </location>
</feature>
<evidence type="ECO:0000256" key="8">
    <source>
        <dbReference type="ARBA" id="ARBA00022989"/>
    </source>
</evidence>
<feature type="compositionally biased region" description="Low complexity" evidence="9">
    <location>
        <begin position="73"/>
        <end position="82"/>
    </location>
</feature>
<dbReference type="SUPFAM" id="SSF50156">
    <property type="entry name" value="PDZ domain-like"/>
    <property type="match status" value="1"/>
</dbReference>
<dbReference type="InterPro" id="IPR001478">
    <property type="entry name" value="PDZ"/>
</dbReference>
<dbReference type="Pfam" id="PF13180">
    <property type="entry name" value="PDZ_2"/>
    <property type="match status" value="1"/>
</dbReference>
<evidence type="ECO:0000256" key="4">
    <source>
        <dbReference type="ARBA" id="ARBA00022670"/>
    </source>
</evidence>
<dbReference type="PRINTS" id="PR00834">
    <property type="entry name" value="PROTEASES2C"/>
</dbReference>
<feature type="compositionally biased region" description="Basic residues" evidence="9">
    <location>
        <begin position="1"/>
        <end position="20"/>
    </location>
</feature>
<feature type="domain" description="PDZ" evidence="11">
    <location>
        <begin position="539"/>
        <end position="627"/>
    </location>
</feature>
<dbReference type="Proteomes" id="UP000321057">
    <property type="component" value="Unassembled WGS sequence"/>
</dbReference>
<keyword evidence="6" id="KW-0378">Hydrolase</keyword>
<comment type="subcellular location">
    <subcellularLocation>
        <location evidence="1">Cell membrane</location>
        <topology evidence="1">Single-pass membrane protein</topology>
    </subcellularLocation>
</comment>
<dbReference type="SMART" id="SM00228">
    <property type="entry name" value="PDZ"/>
    <property type="match status" value="1"/>
</dbReference>
<organism evidence="12 13">
    <name type="scientific">Staphylococcus gallinarum</name>
    <dbReference type="NCBI Taxonomy" id="1293"/>
    <lineage>
        <taxon>Bacteria</taxon>
        <taxon>Bacillati</taxon>
        <taxon>Bacillota</taxon>
        <taxon>Bacilli</taxon>
        <taxon>Bacillales</taxon>
        <taxon>Staphylococcaceae</taxon>
        <taxon>Staphylococcus</taxon>
    </lineage>
</organism>
<feature type="compositionally biased region" description="Basic and acidic residues" evidence="9">
    <location>
        <begin position="160"/>
        <end position="202"/>
    </location>
</feature>
<dbReference type="PANTHER" id="PTHR43343:SF3">
    <property type="entry name" value="PROTEASE DO-LIKE 8, CHLOROPLASTIC"/>
    <property type="match status" value="1"/>
</dbReference>
<dbReference type="Gene3D" id="2.30.42.10">
    <property type="match status" value="1"/>
</dbReference>
<sequence length="637" mass="71317">MANNKKHVIPKAKYGRKRREYFHNEEREQRLQQERQEQKEQAAKEQKLAKNNEERVKDNLRKARIEKLTQEEIQQQQAIAAAKQNETQADAKDIDMPSKQEEDAKNKSSEQLESESKAQSSNEKQQKLRTDKNIHDGKTNKNPKEEHLMSNGNQQPHHSKAQDNDAERDGKEKDQPETTAHDKTTTNKAKTDYTTTDNKKESAAIATDKQQDYFYSEEAQKHRVNKYVDDEKDYRYNSAQNTSQRDEGKQHQNASTKIKHFFKTYWAQILIVVAVILVLTLINAIFYNVDQSGKTKDSIFQSNKDDNKTYTATMKNANNAIHSVVTVDNDTSSGYSSADKETQEADKQNELGSGVVYKKVDDSIYVLTNAHVVGNKKEQKITYGNDKITIGKVIGSDKFSDIAVIKAKVKGNQDVKPMKLGDSSTLVLGEPIIVVGNPLGNDFKGSVSDGIISGLNRHVPVDIDKDDQYDVLMNAFQMDAPVNPGNSGGAVIDRNGKLVGIASLKIDMDNVEGMAFAIPINDAQSIAKQLETKGKVNYPNTGVKIVNVADLDDAARSTINLPNDVNKGIVVADIKKDSLGDKSGLQKNDVIVELDGKDVEDNLRYRQIIFAHKDDLKTLPAKIYRDGKVKDINIKLK</sequence>
<dbReference type="InterPro" id="IPR051201">
    <property type="entry name" value="Chloro_Bact_Ser_Proteases"/>
</dbReference>
<keyword evidence="7" id="KW-0720">Serine protease</keyword>
<feature type="region of interest" description="Disordered" evidence="9">
    <location>
        <begin position="1"/>
        <end position="61"/>
    </location>
</feature>
<comment type="caution">
    <text evidence="12">The sequence shown here is derived from an EMBL/GenBank/DDBJ whole genome shotgun (WGS) entry which is preliminary data.</text>
</comment>
<evidence type="ECO:0000313" key="13">
    <source>
        <dbReference type="Proteomes" id="UP000321057"/>
    </source>
</evidence>
<dbReference type="SUPFAM" id="SSF50494">
    <property type="entry name" value="Trypsin-like serine proteases"/>
    <property type="match status" value="1"/>
</dbReference>
<dbReference type="InterPro" id="IPR009003">
    <property type="entry name" value="Peptidase_S1_PA"/>
</dbReference>
<dbReference type="Gene3D" id="2.40.10.10">
    <property type="entry name" value="Trypsin-like serine proteases"/>
    <property type="match status" value="2"/>
</dbReference>
<keyword evidence="13" id="KW-1185">Reference proteome</keyword>